<evidence type="ECO:0000313" key="1">
    <source>
        <dbReference type="EMBL" id="SDM97982.1"/>
    </source>
</evidence>
<organism evidence="1 2">
    <name type="scientific">Daejeonella rubra</name>
    <dbReference type="NCBI Taxonomy" id="990371"/>
    <lineage>
        <taxon>Bacteria</taxon>
        <taxon>Pseudomonadati</taxon>
        <taxon>Bacteroidota</taxon>
        <taxon>Sphingobacteriia</taxon>
        <taxon>Sphingobacteriales</taxon>
        <taxon>Sphingobacteriaceae</taxon>
        <taxon>Daejeonella</taxon>
    </lineage>
</organism>
<dbReference type="RefSeq" id="WP_090706604.1">
    <property type="nucleotide sequence ID" value="NZ_FNHH01000031.1"/>
</dbReference>
<dbReference type="OrthoDB" id="1341964at2"/>
<dbReference type="PROSITE" id="PS51257">
    <property type="entry name" value="PROKAR_LIPOPROTEIN"/>
    <property type="match status" value="1"/>
</dbReference>
<protein>
    <submittedName>
        <fullName evidence="1">Uncharacterized protein</fullName>
    </submittedName>
</protein>
<accession>A0A1G9XMC6</accession>
<dbReference type="EMBL" id="FNHH01000031">
    <property type="protein sequence ID" value="SDM97982.1"/>
    <property type="molecule type" value="Genomic_DNA"/>
</dbReference>
<reference evidence="2" key="1">
    <citation type="submission" date="2016-10" db="EMBL/GenBank/DDBJ databases">
        <authorList>
            <person name="Varghese N."/>
            <person name="Submissions S."/>
        </authorList>
    </citation>
    <scope>NUCLEOTIDE SEQUENCE [LARGE SCALE GENOMIC DNA]</scope>
    <source>
        <strain evidence="2">DSM 24536</strain>
    </source>
</reference>
<proteinExistence type="predicted"/>
<name>A0A1G9XMC6_9SPHI</name>
<gene>
    <name evidence="1" type="ORF">SAMN05421813_13142</name>
</gene>
<dbReference type="Proteomes" id="UP000199226">
    <property type="component" value="Unassembled WGS sequence"/>
</dbReference>
<dbReference type="AlphaFoldDB" id="A0A1G9XMC6"/>
<keyword evidence="2" id="KW-1185">Reference proteome</keyword>
<evidence type="ECO:0000313" key="2">
    <source>
        <dbReference type="Proteomes" id="UP000199226"/>
    </source>
</evidence>
<sequence>MKKIMNLFMAVVLFAACSSDKLDRQTALKLLQDKKAYPKVLDEEIYTADPQDAKRILDSGLEKEGLLKVQRTQKLVDIGSPLISFTDKAKPYLLPVSNEDKKSKVQRVKIAEEVLEEISGIQMLDGEKRAVVEYKTSFKDITPFSPLSTLKLNEKNTRKAYFSLYDDGWRLEENSGLEFPEK</sequence>
<dbReference type="STRING" id="990371.SAMN05421813_13142"/>